<feature type="region of interest" description="Disordered" evidence="1">
    <location>
        <begin position="90"/>
        <end position="147"/>
    </location>
</feature>
<dbReference type="EMBL" id="CP099419">
    <property type="protein sequence ID" value="USW48856.1"/>
    <property type="molecule type" value="Genomic_DNA"/>
</dbReference>
<dbReference type="OrthoDB" id="3650546at2759"/>
<proteinExistence type="predicted"/>
<dbReference type="AlphaFoldDB" id="A0A9Q9EEJ3"/>
<reference evidence="2" key="1">
    <citation type="submission" date="2022-06" db="EMBL/GenBank/DDBJ databases">
        <title>Complete genome sequences of two strains of the flax pathogen Septoria linicola.</title>
        <authorList>
            <person name="Lapalu N."/>
            <person name="Simon A."/>
            <person name="Demenou B."/>
            <person name="Paumier D."/>
            <person name="Guillot M.-P."/>
            <person name="Gout L."/>
            <person name="Valade R."/>
        </authorList>
    </citation>
    <scope>NUCLEOTIDE SEQUENCE</scope>
    <source>
        <strain evidence="2">SE15195</strain>
    </source>
</reference>
<accession>A0A9Q9EEJ3</accession>
<evidence type="ECO:0000256" key="1">
    <source>
        <dbReference type="SAM" id="MobiDB-lite"/>
    </source>
</evidence>
<gene>
    <name evidence="2" type="ORF">Slin15195_G021750</name>
</gene>
<name>A0A9Q9EEJ3_9PEZI</name>
<protein>
    <submittedName>
        <fullName evidence="2">Uncharacterized protein</fullName>
    </submittedName>
</protein>
<evidence type="ECO:0000313" key="3">
    <source>
        <dbReference type="Proteomes" id="UP001056384"/>
    </source>
</evidence>
<organism evidence="2 3">
    <name type="scientific">Septoria linicola</name>
    <dbReference type="NCBI Taxonomy" id="215465"/>
    <lineage>
        <taxon>Eukaryota</taxon>
        <taxon>Fungi</taxon>
        <taxon>Dikarya</taxon>
        <taxon>Ascomycota</taxon>
        <taxon>Pezizomycotina</taxon>
        <taxon>Dothideomycetes</taxon>
        <taxon>Dothideomycetidae</taxon>
        <taxon>Mycosphaerellales</taxon>
        <taxon>Mycosphaerellaceae</taxon>
        <taxon>Septoria</taxon>
    </lineage>
</organism>
<feature type="compositionally biased region" description="Low complexity" evidence="1">
    <location>
        <begin position="100"/>
        <end position="143"/>
    </location>
</feature>
<evidence type="ECO:0000313" key="2">
    <source>
        <dbReference type="EMBL" id="USW48856.1"/>
    </source>
</evidence>
<dbReference type="Proteomes" id="UP001056384">
    <property type="component" value="Chromosome 2"/>
</dbReference>
<keyword evidence="3" id="KW-1185">Reference proteome</keyword>
<sequence length="169" mass="16702">MSTTAMSVASGASALVPFTQTFVQTSGSETTTVAYTLVGQVLDNGQTNWVGYDDGTANYLYTGSVANAEETTIAGDTYYVSSGSAPAGFLATESGDDDMATMTGSSASETASESSASMSGTSSGSTTSRQSSSTSSGAAAETSQPSSGHRMSAGVAFALAVGILAVVTL</sequence>